<dbReference type="Proteomes" id="UP001232755">
    <property type="component" value="Unassembled WGS sequence"/>
</dbReference>
<dbReference type="EMBL" id="JAUSYP010000001">
    <property type="protein sequence ID" value="MDQ0750193.1"/>
    <property type="molecule type" value="Genomic_DNA"/>
</dbReference>
<evidence type="ECO:0000313" key="2">
    <source>
        <dbReference type="Proteomes" id="UP001232755"/>
    </source>
</evidence>
<accession>A0ABU0QS39</accession>
<reference evidence="1 2" key="1">
    <citation type="submission" date="2023-07" db="EMBL/GenBank/DDBJ databases">
        <title>Comparative genomics of wheat-associated soil bacteria to identify genetic determinants of phenazine resistance.</title>
        <authorList>
            <person name="Mouncey N."/>
        </authorList>
    </citation>
    <scope>NUCLEOTIDE SEQUENCE [LARGE SCALE GENOMIC DNA]</scope>
    <source>
        <strain evidence="1 2">B3I12</strain>
    </source>
</reference>
<comment type="caution">
    <text evidence="1">The sequence shown here is derived from an EMBL/GenBank/DDBJ whole genome shotgun (WGS) entry which is preliminary data.</text>
</comment>
<name>A0ABU0QS39_9ACTN</name>
<sequence>MAGEVLAKQIPIVMRAALGAHWEFTGDGHHIEVRHPNRGTPYSPPRRPPSWRELLNSLETGFARAGVARDTCLPLRWGRETELTISAVQALDPLLKDGQLRTYRSGFLPQPVVRFTGQRDAAGLLKDGFLTSFVNVSRVQHIGSLDEYGAVIDGWLTVLSQLGFHARHLSVYGKLSSWRRRQVEGITLRFRHLDHTLGDIVLLWNTENPDRMAVDLGSGLERLAWARTQERWHQLIYGRFAGAAPPTTLDAIRTATLLLGHGITPAARGAGGITRRVIGTIDRDAARLGVGALVRDMYSYWSLVSALRAPWPEIARAIEEEMRL</sequence>
<evidence type="ECO:0000313" key="1">
    <source>
        <dbReference type="EMBL" id="MDQ0750193.1"/>
    </source>
</evidence>
<organism evidence="1 2">
    <name type="scientific">Streptomyces africanus</name>
    <dbReference type="NCBI Taxonomy" id="231024"/>
    <lineage>
        <taxon>Bacteria</taxon>
        <taxon>Bacillati</taxon>
        <taxon>Actinomycetota</taxon>
        <taxon>Actinomycetes</taxon>
        <taxon>Kitasatosporales</taxon>
        <taxon>Streptomycetaceae</taxon>
        <taxon>Streptomyces</taxon>
    </lineage>
</organism>
<keyword evidence="2" id="KW-1185">Reference proteome</keyword>
<proteinExistence type="predicted"/>
<gene>
    <name evidence="1" type="ORF">QF034_004424</name>
</gene>
<protein>
    <submittedName>
        <fullName evidence="1">Uncharacterized protein</fullName>
    </submittedName>
</protein>